<accession>X1CQH3</accession>
<organism evidence="1">
    <name type="scientific">marine sediment metagenome</name>
    <dbReference type="NCBI Taxonomy" id="412755"/>
    <lineage>
        <taxon>unclassified sequences</taxon>
        <taxon>metagenomes</taxon>
        <taxon>ecological metagenomes</taxon>
    </lineage>
</organism>
<name>X1CQH3_9ZZZZ</name>
<sequence>TLRFNIKTTSIPHKILNILFFINIIGVKNE</sequence>
<proteinExistence type="predicted"/>
<protein>
    <submittedName>
        <fullName evidence="1">Uncharacterized protein</fullName>
    </submittedName>
</protein>
<gene>
    <name evidence="1" type="ORF">S01H4_62924</name>
</gene>
<dbReference type="EMBL" id="BART01037690">
    <property type="protein sequence ID" value="GAH10062.1"/>
    <property type="molecule type" value="Genomic_DNA"/>
</dbReference>
<feature type="non-terminal residue" evidence="1">
    <location>
        <position position="1"/>
    </location>
</feature>
<evidence type="ECO:0000313" key="1">
    <source>
        <dbReference type="EMBL" id="GAH10062.1"/>
    </source>
</evidence>
<dbReference type="AlphaFoldDB" id="X1CQH3"/>
<reference evidence="1" key="1">
    <citation type="journal article" date="2014" name="Front. Microbiol.">
        <title>High frequency of phylogenetically diverse reductive dehalogenase-homologous genes in deep subseafloor sedimentary metagenomes.</title>
        <authorList>
            <person name="Kawai M."/>
            <person name="Futagami T."/>
            <person name="Toyoda A."/>
            <person name="Takaki Y."/>
            <person name="Nishi S."/>
            <person name="Hori S."/>
            <person name="Arai W."/>
            <person name="Tsubouchi T."/>
            <person name="Morono Y."/>
            <person name="Uchiyama I."/>
            <person name="Ito T."/>
            <person name="Fujiyama A."/>
            <person name="Inagaki F."/>
            <person name="Takami H."/>
        </authorList>
    </citation>
    <scope>NUCLEOTIDE SEQUENCE</scope>
    <source>
        <strain evidence="1">Expedition CK06-06</strain>
    </source>
</reference>
<comment type="caution">
    <text evidence="1">The sequence shown here is derived from an EMBL/GenBank/DDBJ whole genome shotgun (WGS) entry which is preliminary data.</text>
</comment>